<gene>
    <name evidence="2" type="ORF">SCE1572_40895</name>
</gene>
<dbReference type="STRING" id="1254432.SCE1572_40895"/>
<dbReference type="Proteomes" id="UP000014803">
    <property type="component" value="Chromosome"/>
</dbReference>
<name>S4XQ97_SORCE</name>
<dbReference type="AlphaFoldDB" id="S4XQ97"/>
<proteinExistence type="predicted"/>
<keyword evidence="1" id="KW-0812">Transmembrane</keyword>
<evidence type="ECO:0000256" key="1">
    <source>
        <dbReference type="SAM" id="Phobius"/>
    </source>
</evidence>
<dbReference type="EMBL" id="CP003969">
    <property type="protein sequence ID" value="AGP32798.1"/>
    <property type="molecule type" value="Genomic_DNA"/>
</dbReference>
<sequence length="277" mass="30111">MARGHPAVLGVRRVSGVRYFRLLATQLRVSLALGMQYRWDFLLGAVMTVIWTLVGLVPLHIALAARPPVHGWTYERALVVVGWFTLLKGILEGAVNPSLISVVDQIRKGTLDFTLLKPADAQFLVSTARFEVRKVVDAAAAAAIFVVAFTKMGRAPAPFDLALSLCLLVTATLVLYSICILVISAAFWVVRLDNLAYLFNSLFDFARWPVTIFNGFWRIAFTVVVPLALMTTYPAEAMLGTIAPRTAVAAALGALAFGAVGRAVWKRAIGRYTSASS</sequence>
<feature type="transmembrane region" description="Helical" evidence="1">
    <location>
        <begin position="242"/>
        <end position="265"/>
    </location>
</feature>
<feature type="transmembrane region" description="Helical" evidence="1">
    <location>
        <begin position="132"/>
        <end position="149"/>
    </location>
</feature>
<keyword evidence="1" id="KW-0472">Membrane</keyword>
<protein>
    <submittedName>
        <fullName evidence="2">ABC transporter permease</fullName>
    </submittedName>
</protein>
<evidence type="ECO:0000313" key="3">
    <source>
        <dbReference type="Proteomes" id="UP000014803"/>
    </source>
</evidence>
<feature type="transmembrane region" description="Helical" evidence="1">
    <location>
        <begin position="77"/>
        <end position="95"/>
    </location>
</feature>
<keyword evidence="1" id="KW-1133">Transmembrane helix</keyword>
<feature type="transmembrane region" description="Helical" evidence="1">
    <location>
        <begin position="161"/>
        <end position="190"/>
    </location>
</feature>
<feature type="transmembrane region" description="Helical" evidence="1">
    <location>
        <begin position="210"/>
        <end position="230"/>
    </location>
</feature>
<organism evidence="2 3">
    <name type="scientific">Sorangium cellulosum So0157-2</name>
    <dbReference type="NCBI Taxonomy" id="1254432"/>
    <lineage>
        <taxon>Bacteria</taxon>
        <taxon>Pseudomonadati</taxon>
        <taxon>Myxococcota</taxon>
        <taxon>Polyangia</taxon>
        <taxon>Polyangiales</taxon>
        <taxon>Polyangiaceae</taxon>
        <taxon>Sorangium</taxon>
    </lineage>
</organism>
<dbReference type="Pfam" id="PF06182">
    <property type="entry name" value="ABC2_membrane_6"/>
    <property type="match status" value="1"/>
</dbReference>
<feature type="transmembrane region" description="Helical" evidence="1">
    <location>
        <begin position="41"/>
        <end position="65"/>
    </location>
</feature>
<dbReference type="PANTHER" id="PTHR36833:SF2">
    <property type="entry name" value="SLR0610 PROTEIN"/>
    <property type="match status" value="1"/>
</dbReference>
<dbReference type="KEGG" id="scu:SCE1572_40895"/>
<dbReference type="PANTHER" id="PTHR36833">
    <property type="entry name" value="SLR0610 PROTEIN-RELATED"/>
    <property type="match status" value="1"/>
</dbReference>
<evidence type="ECO:0000313" key="2">
    <source>
        <dbReference type="EMBL" id="AGP32798.1"/>
    </source>
</evidence>
<dbReference type="HOGENOM" id="CLU_071040_0_0_7"/>
<reference evidence="2 3" key="1">
    <citation type="journal article" date="2013" name="Sci. Rep.">
        <title>Extraordinary expansion of a Sorangium cellulosum genome from an alkaline milieu.</title>
        <authorList>
            <person name="Han K."/>
            <person name="Li Z.F."/>
            <person name="Peng R."/>
            <person name="Zhu L.P."/>
            <person name="Zhou T."/>
            <person name="Wang L.G."/>
            <person name="Li S.G."/>
            <person name="Zhang X.B."/>
            <person name="Hu W."/>
            <person name="Wu Z.H."/>
            <person name="Qin N."/>
            <person name="Li Y.Z."/>
        </authorList>
    </citation>
    <scope>NUCLEOTIDE SEQUENCE [LARGE SCALE GENOMIC DNA]</scope>
    <source>
        <strain evidence="2 3">So0157-2</strain>
    </source>
</reference>
<dbReference type="InterPro" id="IPR010390">
    <property type="entry name" value="ABC-2_transporter-like"/>
</dbReference>
<dbReference type="eggNOG" id="COG3694">
    <property type="taxonomic scope" value="Bacteria"/>
</dbReference>
<dbReference type="PATRIC" id="fig|1254432.3.peg.9241"/>
<accession>S4XQ97</accession>